<dbReference type="EMBL" id="MF101415">
    <property type="protein sequence ID" value="ARW60871.1"/>
    <property type="molecule type" value="Genomic_DNA"/>
</dbReference>
<dbReference type="GO" id="GO:1990904">
    <property type="term" value="C:ribonucleoprotein complex"/>
    <property type="evidence" value="ECO:0007669"/>
    <property type="project" value="UniProtKB-KW"/>
</dbReference>
<evidence type="ECO:0000256" key="4">
    <source>
        <dbReference type="ARBA" id="ARBA00022980"/>
    </source>
</evidence>
<geneLocation type="chloroplast" evidence="9"/>
<dbReference type="InterPro" id="IPR012677">
    <property type="entry name" value="Nucleotide-bd_a/b_plait_sf"/>
</dbReference>
<keyword evidence="2 7" id="KW-0699">rRNA-binding</keyword>
<evidence type="ECO:0000256" key="5">
    <source>
        <dbReference type="ARBA" id="ARBA00023274"/>
    </source>
</evidence>
<dbReference type="SUPFAM" id="SSF54189">
    <property type="entry name" value="Ribosomal proteins S24e, L23 and L15e"/>
    <property type="match status" value="1"/>
</dbReference>
<protein>
    <recommendedName>
        <fullName evidence="6 7">Large ribosomal subunit protein uL23c</fullName>
    </recommendedName>
</protein>
<comment type="function">
    <text evidence="7">Binds to 23S rRNA.</text>
</comment>
<evidence type="ECO:0000256" key="6">
    <source>
        <dbReference type="ARBA" id="ARBA00035287"/>
    </source>
</evidence>
<dbReference type="RefSeq" id="YP_009392309.1">
    <property type="nucleotide sequence ID" value="NC_035262.1"/>
</dbReference>
<dbReference type="GO" id="GO:0005840">
    <property type="term" value="C:ribosome"/>
    <property type="evidence" value="ECO:0007669"/>
    <property type="project" value="UniProtKB-KW"/>
</dbReference>
<keyword evidence="9" id="KW-0150">Chloroplast</keyword>
<keyword evidence="5 7" id="KW-0687">Ribonucleoprotein</keyword>
<comment type="subunit">
    <text evidence="7">Part of the 50S ribosomal subunit.</text>
</comment>
<dbReference type="HAMAP" id="MF_01369_B">
    <property type="entry name" value="Ribosomal_uL23_B"/>
    <property type="match status" value="1"/>
</dbReference>
<dbReference type="PROSITE" id="PS00050">
    <property type="entry name" value="RIBOSOMAL_L23"/>
    <property type="match status" value="1"/>
</dbReference>
<evidence type="ECO:0000313" key="9">
    <source>
        <dbReference type="EMBL" id="ARW60871.1"/>
    </source>
</evidence>
<dbReference type="GO" id="GO:0009507">
    <property type="term" value="C:chloroplast"/>
    <property type="evidence" value="ECO:0007669"/>
    <property type="project" value="UniProtKB-SubCell"/>
</dbReference>
<keyword evidence="4 7" id="KW-0689">Ribosomal protein</keyword>
<evidence type="ECO:0000256" key="1">
    <source>
        <dbReference type="ARBA" id="ARBA00006700"/>
    </source>
</evidence>
<dbReference type="InterPro" id="IPR001014">
    <property type="entry name" value="Ribosomal_uL23_CS"/>
</dbReference>
<dbReference type="GO" id="GO:0003735">
    <property type="term" value="F:structural constituent of ribosome"/>
    <property type="evidence" value="ECO:0007669"/>
    <property type="project" value="InterPro"/>
</dbReference>
<name>A0A1Z1M4V1_OSMFI</name>
<dbReference type="Pfam" id="PF00276">
    <property type="entry name" value="Ribosomal_L23"/>
    <property type="match status" value="1"/>
</dbReference>
<accession>A0A1Z1M4V1</accession>
<dbReference type="InterPro" id="IPR013025">
    <property type="entry name" value="Ribosomal_uL23-like"/>
</dbReference>
<keyword evidence="9" id="KW-0934">Plastid</keyword>
<reference evidence="9" key="1">
    <citation type="journal article" date="2017" name="J. Phycol.">
        <title>Analysis of chloroplast genomes and a supermatrix inform reclassification of the Rhodomelaceae (Rhodophyta).</title>
        <authorList>
            <person name="Diaz-Tapia P."/>
            <person name="Maggs C.A."/>
            <person name="West J.A."/>
            <person name="Verbruggen H."/>
        </authorList>
    </citation>
    <scope>NUCLEOTIDE SEQUENCE</scope>
    <source>
        <strain evidence="9">JW2841</strain>
    </source>
</reference>
<dbReference type="GeneID" id="33353819"/>
<comment type="subcellular location">
    <subcellularLocation>
        <location evidence="7">Plastid</location>
        <location evidence="7">Chloroplast</location>
    </subcellularLocation>
</comment>
<evidence type="ECO:0000256" key="2">
    <source>
        <dbReference type="ARBA" id="ARBA00022730"/>
    </source>
</evidence>
<dbReference type="AlphaFoldDB" id="A0A1Z1M4V1"/>
<comment type="similarity">
    <text evidence="1 7 8">Belongs to the universal ribosomal protein uL23 family.</text>
</comment>
<dbReference type="PANTHER" id="PTHR11620">
    <property type="entry name" value="60S RIBOSOMAL PROTEIN L23A"/>
    <property type="match status" value="1"/>
</dbReference>
<dbReference type="NCBIfam" id="NF004363">
    <property type="entry name" value="PRK05738.2-4"/>
    <property type="match status" value="1"/>
</dbReference>
<dbReference type="Gene3D" id="3.30.70.330">
    <property type="match status" value="1"/>
</dbReference>
<evidence type="ECO:0000256" key="8">
    <source>
        <dbReference type="RuleBase" id="RU003934"/>
    </source>
</evidence>
<evidence type="ECO:0000256" key="7">
    <source>
        <dbReference type="HAMAP-Rule" id="MF_01369"/>
    </source>
</evidence>
<dbReference type="GO" id="GO:0019843">
    <property type="term" value="F:rRNA binding"/>
    <property type="evidence" value="ECO:0007669"/>
    <property type="project" value="UniProtKB-UniRule"/>
</dbReference>
<gene>
    <name evidence="7 9" type="primary">rpl23</name>
</gene>
<dbReference type="InterPro" id="IPR012678">
    <property type="entry name" value="Ribosomal_uL23/eL15/eS24_sf"/>
</dbReference>
<dbReference type="FunFam" id="3.30.70.330:FF:000001">
    <property type="entry name" value="50S ribosomal protein L23"/>
    <property type="match status" value="1"/>
</dbReference>
<proteinExistence type="inferred from homology"/>
<organism evidence="9">
    <name type="scientific">Osmundaria fimbriata</name>
    <name type="common">Red alga</name>
    <name type="synonym">Delesseria fimbriata</name>
    <dbReference type="NCBI Taxonomy" id="228265"/>
    <lineage>
        <taxon>Eukaryota</taxon>
        <taxon>Rhodophyta</taxon>
        <taxon>Florideophyceae</taxon>
        <taxon>Rhodymeniophycidae</taxon>
        <taxon>Ceramiales</taxon>
        <taxon>Rhodomelaceae</taxon>
        <taxon>Amansieae</taxon>
        <taxon>Osmundaria</taxon>
    </lineage>
</organism>
<sequence>MKKNNIENIIDLIKDPIITDKTTKNIENNVYYFNVQRKSNKENIKKAIEYIFNVEVKTVNTLNSSPKTKTVGKNKGNLTRYKKAIVKLKDGHRIKLFEDN</sequence>
<dbReference type="GO" id="GO:0006412">
    <property type="term" value="P:translation"/>
    <property type="evidence" value="ECO:0007669"/>
    <property type="project" value="UniProtKB-UniRule"/>
</dbReference>
<keyword evidence="3 7" id="KW-0694">RNA-binding</keyword>
<evidence type="ECO:0000256" key="3">
    <source>
        <dbReference type="ARBA" id="ARBA00022884"/>
    </source>
</evidence>